<feature type="transmembrane region" description="Helical" evidence="1">
    <location>
        <begin position="214"/>
        <end position="233"/>
    </location>
</feature>
<feature type="transmembrane region" description="Helical" evidence="1">
    <location>
        <begin position="51"/>
        <end position="78"/>
    </location>
</feature>
<feature type="transmembrane region" description="Helical" evidence="1">
    <location>
        <begin position="318"/>
        <end position="336"/>
    </location>
</feature>
<evidence type="ECO:0000313" key="3">
    <source>
        <dbReference type="EMBL" id="UJG39902.1"/>
    </source>
</evidence>
<evidence type="ECO:0000259" key="2">
    <source>
        <dbReference type="SMART" id="SM00014"/>
    </source>
</evidence>
<dbReference type="EMBL" id="CP084166">
    <property type="protein sequence ID" value="UJG39902.1"/>
    <property type="molecule type" value="Genomic_DNA"/>
</dbReference>
<protein>
    <submittedName>
        <fullName evidence="3">Phosphatase PAP2 family protein</fullName>
    </submittedName>
</protein>
<feature type="transmembrane region" description="Helical" evidence="1">
    <location>
        <begin position="176"/>
        <end position="193"/>
    </location>
</feature>
<keyword evidence="1" id="KW-0812">Transmembrane</keyword>
<dbReference type="Proteomes" id="UP001201020">
    <property type="component" value="Chromosome"/>
</dbReference>
<name>A0A9Y1BJE4_9ARCH</name>
<dbReference type="Gene3D" id="1.20.144.10">
    <property type="entry name" value="Phosphatidic acid phosphatase type 2/haloperoxidase"/>
    <property type="match status" value="1"/>
</dbReference>
<evidence type="ECO:0000256" key="1">
    <source>
        <dbReference type="SAM" id="Phobius"/>
    </source>
</evidence>
<dbReference type="SMART" id="SM00014">
    <property type="entry name" value="acidPPc"/>
    <property type="match status" value="1"/>
</dbReference>
<sequence length="341" mass="39165">MKLKHWISLLFVLLGSCLIVISLIIVYSTYPVRNNIDQTITNYFYSSRNEVISIIFYIITHLGEELVYIGIITILYYTWDKSKAYKIMAVVLSSTVVNGLFKYSFKLERPNQELWYKGSEETSPGLPSGHTQIATSFWGSFALLIKKWWIYIVSILLVLLIGFSRIILAVHWFTDVLMGLGLGLLILAFFIEFEDKITNYVNSLATRYKVILSFLLFIFLIIPVIVVLPSNLVVNGTQVTPLLDMLKLITLFSTATLSYAVEKDFVNFNSKPDKWWKYIIRVIIGVVMLILFYYGLKVLFNLIIESVAWVGIKPTLDIIRYALLGPVLILLSPWIMQKLNV</sequence>
<reference evidence="3" key="1">
    <citation type="journal article" date="2022" name="Nat. Microbiol.">
        <title>Unique mobile elements and scalable gene flow at the prokaryote-eukaryote boundary revealed by circularized Asgard archaea genomes.</title>
        <authorList>
            <person name="Wu F."/>
            <person name="Speth D.R."/>
            <person name="Philosof A."/>
            <person name="Cremiere A."/>
            <person name="Narayanan A."/>
            <person name="Barco R.A."/>
            <person name="Connon S.A."/>
            <person name="Amend J.P."/>
            <person name="Antoshechkin I.A."/>
            <person name="Orphan V.J."/>
        </authorList>
    </citation>
    <scope>NUCLEOTIDE SEQUENCE</scope>
    <source>
        <strain evidence="3">PM71</strain>
    </source>
</reference>
<feature type="transmembrane region" description="Helical" evidence="1">
    <location>
        <begin position="6"/>
        <end position="30"/>
    </location>
</feature>
<dbReference type="PROSITE" id="PS51257">
    <property type="entry name" value="PROKAR_LIPOPROTEIN"/>
    <property type="match status" value="1"/>
</dbReference>
<dbReference type="SUPFAM" id="SSF48317">
    <property type="entry name" value="Acid phosphatase/Vanadium-dependent haloperoxidase"/>
    <property type="match status" value="1"/>
</dbReference>
<keyword evidence="1" id="KW-0472">Membrane</keyword>
<feature type="transmembrane region" description="Helical" evidence="1">
    <location>
        <begin position="282"/>
        <end position="312"/>
    </location>
</feature>
<feature type="transmembrane region" description="Helical" evidence="1">
    <location>
        <begin position="245"/>
        <end position="261"/>
    </location>
</feature>
<feature type="transmembrane region" description="Helical" evidence="1">
    <location>
        <begin position="148"/>
        <end position="170"/>
    </location>
</feature>
<dbReference type="InterPro" id="IPR036938">
    <property type="entry name" value="PAP2/HPO_sf"/>
</dbReference>
<feature type="domain" description="Phosphatidic acid phosphatase type 2/haloperoxidase" evidence="2">
    <location>
        <begin position="83"/>
        <end position="191"/>
    </location>
</feature>
<accession>A0A9Y1BJE4</accession>
<dbReference type="PANTHER" id="PTHR14969">
    <property type="entry name" value="SPHINGOSINE-1-PHOSPHATE PHOSPHOHYDROLASE"/>
    <property type="match status" value="1"/>
</dbReference>
<organism evidence="3">
    <name type="scientific">Candidatus Heimdallarchaeum aukensis</name>
    <dbReference type="NCBI Taxonomy" id="2876573"/>
    <lineage>
        <taxon>Archaea</taxon>
        <taxon>Promethearchaeati</taxon>
        <taxon>Candidatus Heimdallarchaeota</taxon>
        <taxon>Candidatus Heimdallarchaeia (ex Rinke et al. 2021) (nom. nud.)</taxon>
        <taxon>Candidatus Heimdallarchaeales</taxon>
        <taxon>Candidatus Heimdallarchaeaceae</taxon>
        <taxon>Candidatus Heimdallarchaeum</taxon>
    </lineage>
</organism>
<proteinExistence type="predicted"/>
<dbReference type="Pfam" id="PF01569">
    <property type="entry name" value="PAP2"/>
    <property type="match status" value="1"/>
</dbReference>
<dbReference type="PANTHER" id="PTHR14969:SF13">
    <property type="entry name" value="AT30094P"/>
    <property type="match status" value="1"/>
</dbReference>
<gene>
    <name evidence="3" type="ORF">K9W45_08585</name>
</gene>
<keyword evidence="1" id="KW-1133">Transmembrane helix</keyword>
<dbReference type="AlphaFoldDB" id="A0A9Y1BJE4"/>
<dbReference type="InterPro" id="IPR000326">
    <property type="entry name" value="PAP2/HPO"/>
</dbReference>